<keyword evidence="2" id="KW-0805">Transcription regulation</keyword>
<dbReference type="InterPro" id="IPR051442">
    <property type="entry name" value="B3_domain"/>
</dbReference>
<dbReference type="InterPro" id="IPR015300">
    <property type="entry name" value="DNA-bd_pseudobarrel_sf"/>
</dbReference>
<proteinExistence type="predicted"/>
<dbReference type="PANTHER" id="PTHR34269:SF11">
    <property type="entry name" value="B3 DOMAIN PROTEIN"/>
    <property type="match status" value="1"/>
</dbReference>
<evidence type="ECO:0008006" key="8">
    <source>
        <dbReference type="Google" id="ProtNLM"/>
    </source>
</evidence>
<accession>A0ABQ8HGC4</accession>
<keyword evidence="4" id="KW-0804">Transcription</keyword>
<dbReference type="Gene3D" id="2.40.330.10">
    <property type="entry name" value="DNA-binding pseudobarrel domain"/>
    <property type="match status" value="1"/>
</dbReference>
<keyword evidence="5" id="KW-0539">Nucleus</keyword>
<comment type="caution">
    <text evidence="6">The sequence shown here is derived from an EMBL/GenBank/DDBJ whole genome shotgun (WGS) entry which is preliminary data.</text>
</comment>
<dbReference type="InterPro" id="IPR003340">
    <property type="entry name" value="B3_DNA-bd"/>
</dbReference>
<organism evidence="6 7">
    <name type="scientific">Xanthoceras sorbifolium</name>
    <dbReference type="NCBI Taxonomy" id="99658"/>
    <lineage>
        <taxon>Eukaryota</taxon>
        <taxon>Viridiplantae</taxon>
        <taxon>Streptophyta</taxon>
        <taxon>Embryophyta</taxon>
        <taxon>Tracheophyta</taxon>
        <taxon>Spermatophyta</taxon>
        <taxon>Magnoliopsida</taxon>
        <taxon>eudicotyledons</taxon>
        <taxon>Gunneridae</taxon>
        <taxon>Pentapetalae</taxon>
        <taxon>rosids</taxon>
        <taxon>malvids</taxon>
        <taxon>Sapindales</taxon>
        <taxon>Sapindaceae</taxon>
        <taxon>Xanthoceroideae</taxon>
        <taxon>Xanthoceras</taxon>
    </lineage>
</organism>
<evidence type="ECO:0000256" key="3">
    <source>
        <dbReference type="ARBA" id="ARBA00023125"/>
    </source>
</evidence>
<evidence type="ECO:0000313" key="6">
    <source>
        <dbReference type="EMBL" id="KAH7557669.1"/>
    </source>
</evidence>
<evidence type="ECO:0000256" key="1">
    <source>
        <dbReference type="ARBA" id="ARBA00004123"/>
    </source>
</evidence>
<name>A0ABQ8HGC4_9ROSI</name>
<dbReference type="SUPFAM" id="SSF101936">
    <property type="entry name" value="DNA-binding pseudobarrel domain"/>
    <property type="match status" value="1"/>
</dbReference>
<keyword evidence="7" id="KW-1185">Reference proteome</keyword>
<evidence type="ECO:0000256" key="2">
    <source>
        <dbReference type="ARBA" id="ARBA00023015"/>
    </source>
</evidence>
<dbReference type="EMBL" id="JAFEMO010000011">
    <property type="protein sequence ID" value="KAH7557669.1"/>
    <property type="molecule type" value="Genomic_DNA"/>
</dbReference>
<reference evidence="6 7" key="1">
    <citation type="submission" date="2021-02" db="EMBL/GenBank/DDBJ databases">
        <title>Plant Genome Project.</title>
        <authorList>
            <person name="Zhang R.-G."/>
        </authorList>
    </citation>
    <scope>NUCLEOTIDE SEQUENCE [LARGE SCALE GENOMIC DNA]</scope>
    <source>
        <tissue evidence="6">Leaves</tissue>
    </source>
</reference>
<sequence>MSIATTMEEDYLKPKYHEEEVSTELSHWFDYEPVKKKPRIIVSDDRVVISHCSADDKDHEFLKANDSVSSTDHPCQALMVSASTATTNTSSSTVSTALELYSDPWTIKKRLTKSDLGGLSRLLIRTSLVREHVFPFMSTDAVQLVESGTGTIVCVWDHDTHSTHQLMFKKWSQSSKAYILSLAWTKDFVKRRNLKVGDQIGLFWDCHQSMFEFRVLDRIDG</sequence>
<evidence type="ECO:0000256" key="5">
    <source>
        <dbReference type="ARBA" id="ARBA00023242"/>
    </source>
</evidence>
<evidence type="ECO:0000313" key="7">
    <source>
        <dbReference type="Proteomes" id="UP000827721"/>
    </source>
</evidence>
<evidence type="ECO:0000256" key="4">
    <source>
        <dbReference type="ARBA" id="ARBA00023163"/>
    </source>
</evidence>
<keyword evidence="3" id="KW-0238">DNA-binding</keyword>
<dbReference type="CDD" id="cd10017">
    <property type="entry name" value="B3_DNA"/>
    <property type="match status" value="1"/>
</dbReference>
<dbReference type="Proteomes" id="UP000827721">
    <property type="component" value="Unassembled WGS sequence"/>
</dbReference>
<comment type="subcellular location">
    <subcellularLocation>
        <location evidence="1">Nucleus</location>
    </subcellularLocation>
</comment>
<protein>
    <recommendedName>
        <fullName evidence="8">TF-B3 domain-containing protein</fullName>
    </recommendedName>
</protein>
<gene>
    <name evidence="6" type="ORF">JRO89_XS11G0199100</name>
</gene>
<dbReference type="PANTHER" id="PTHR34269">
    <property type="entry name" value="TRANSCRIPTION FACTOR B3-DOMAIN FAMILY-RELATED"/>
    <property type="match status" value="1"/>
</dbReference>